<proteinExistence type="predicted"/>
<evidence type="ECO:0000313" key="1">
    <source>
        <dbReference type="EMBL" id="CAL4086202.1"/>
    </source>
</evidence>
<sequence length="116" mass="13645">MECESNTEIMDYNNGYTHMVYFQCVFLCTLLNDHYIQRTIIEPFYCQRTYFHTSSIEMGHALTRINTSSIVTSTSFVWFRPNMCSQGTHKITTMLENLFKLFALIWFLHGVFSDGL</sequence>
<keyword evidence="2" id="KW-1185">Reference proteome</keyword>
<accession>A0AAV2QLJ2</accession>
<dbReference type="AlphaFoldDB" id="A0AAV2QLJ2"/>
<organism evidence="1 2">
    <name type="scientific">Meganyctiphanes norvegica</name>
    <name type="common">Northern krill</name>
    <name type="synonym">Thysanopoda norvegica</name>
    <dbReference type="NCBI Taxonomy" id="48144"/>
    <lineage>
        <taxon>Eukaryota</taxon>
        <taxon>Metazoa</taxon>
        <taxon>Ecdysozoa</taxon>
        <taxon>Arthropoda</taxon>
        <taxon>Crustacea</taxon>
        <taxon>Multicrustacea</taxon>
        <taxon>Malacostraca</taxon>
        <taxon>Eumalacostraca</taxon>
        <taxon>Eucarida</taxon>
        <taxon>Euphausiacea</taxon>
        <taxon>Euphausiidae</taxon>
        <taxon>Meganyctiphanes</taxon>
    </lineage>
</organism>
<name>A0AAV2QLJ2_MEGNR</name>
<dbReference type="Proteomes" id="UP001497623">
    <property type="component" value="Unassembled WGS sequence"/>
</dbReference>
<dbReference type="EMBL" id="CAXKWB010007237">
    <property type="protein sequence ID" value="CAL4086202.1"/>
    <property type="molecule type" value="Genomic_DNA"/>
</dbReference>
<comment type="caution">
    <text evidence="1">The sequence shown here is derived from an EMBL/GenBank/DDBJ whole genome shotgun (WGS) entry which is preliminary data.</text>
</comment>
<protein>
    <submittedName>
        <fullName evidence="1">Uncharacterized protein</fullName>
    </submittedName>
</protein>
<reference evidence="1 2" key="1">
    <citation type="submission" date="2024-05" db="EMBL/GenBank/DDBJ databases">
        <authorList>
            <person name="Wallberg A."/>
        </authorList>
    </citation>
    <scope>NUCLEOTIDE SEQUENCE [LARGE SCALE GENOMIC DNA]</scope>
</reference>
<gene>
    <name evidence="1" type="ORF">MNOR_LOCUS12940</name>
</gene>
<evidence type="ECO:0000313" key="2">
    <source>
        <dbReference type="Proteomes" id="UP001497623"/>
    </source>
</evidence>